<dbReference type="AlphaFoldDB" id="A0AAW0G0E5"/>
<dbReference type="EMBL" id="JASBNA010000016">
    <property type="protein sequence ID" value="KAK7686486.1"/>
    <property type="molecule type" value="Genomic_DNA"/>
</dbReference>
<dbReference type="Proteomes" id="UP001385951">
    <property type="component" value="Unassembled WGS sequence"/>
</dbReference>
<keyword evidence="2" id="KW-0547">Nucleotide-binding</keyword>
<comment type="caution">
    <text evidence="6">The sequence shown here is derived from an EMBL/GenBank/DDBJ whole genome shotgun (WGS) entry which is preliminary data.</text>
</comment>
<name>A0AAW0G0E5_9APHY</name>
<dbReference type="InterPro" id="IPR000719">
    <property type="entry name" value="Prot_kinase_dom"/>
</dbReference>
<proteinExistence type="predicted"/>
<dbReference type="PANTHER" id="PTHR44329:SF288">
    <property type="entry name" value="MITOGEN-ACTIVATED PROTEIN KINASE KINASE KINASE 20"/>
    <property type="match status" value="1"/>
</dbReference>
<keyword evidence="4" id="KW-0067">ATP-binding</keyword>
<dbReference type="PRINTS" id="PR00109">
    <property type="entry name" value="TYRKINASE"/>
</dbReference>
<dbReference type="GO" id="GO:0005524">
    <property type="term" value="F:ATP binding"/>
    <property type="evidence" value="ECO:0007669"/>
    <property type="project" value="UniProtKB-KW"/>
</dbReference>
<evidence type="ECO:0000256" key="1">
    <source>
        <dbReference type="ARBA" id="ARBA00022679"/>
    </source>
</evidence>
<gene>
    <name evidence="6" type="ORF">QCA50_010083</name>
</gene>
<dbReference type="GO" id="GO:0004674">
    <property type="term" value="F:protein serine/threonine kinase activity"/>
    <property type="evidence" value="ECO:0007669"/>
    <property type="project" value="TreeGrafter"/>
</dbReference>
<evidence type="ECO:0000313" key="7">
    <source>
        <dbReference type="Proteomes" id="UP001385951"/>
    </source>
</evidence>
<evidence type="ECO:0000259" key="5">
    <source>
        <dbReference type="PROSITE" id="PS50011"/>
    </source>
</evidence>
<keyword evidence="7" id="KW-1185">Reference proteome</keyword>
<keyword evidence="3" id="KW-0418">Kinase</keyword>
<evidence type="ECO:0000256" key="2">
    <source>
        <dbReference type="ARBA" id="ARBA00022741"/>
    </source>
</evidence>
<dbReference type="Pfam" id="PF07714">
    <property type="entry name" value="PK_Tyr_Ser-Thr"/>
    <property type="match status" value="1"/>
</dbReference>
<dbReference type="InterPro" id="IPR011009">
    <property type="entry name" value="Kinase-like_dom_sf"/>
</dbReference>
<evidence type="ECO:0000256" key="3">
    <source>
        <dbReference type="ARBA" id="ARBA00022777"/>
    </source>
</evidence>
<dbReference type="PANTHER" id="PTHR44329">
    <property type="entry name" value="SERINE/THREONINE-PROTEIN KINASE TNNI3K-RELATED"/>
    <property type="match status" value="1"/>
</dbReference>
<evidence type="ECO:0000313" key="6">
    <source>
        <dbReference type="EMBL" id="KAK7686486.1"/>
    </source>
</evidence>
<dbReference type="InterPro" id="IPR051681">
    <property type="entry name" value="Ser/Thr_Kinases-Pseudokinases"/>
</dbReference>
<organism evidence="6 7">
    <name type="scientific">Cerrena zonata</name>
    <dbReference type="NCBI Taxonomy" id="2478898"/>
    <lineage>
        <taxon>Eukaryota</taxon>
        <taxon>Fungi</taxon>
        <taxon>Dikarya</taxon>
        <taxon>Basidiomycota</taxon>
        <taxon>Agaricomycotina</taxon>
        <taxon>Agaricomycetes</taxon>
        <taxon>Polyporales</taxon>
        <taxon>Cerrenaceae</taxon>
        <taxon>Cerrena</taxon>
    </lineage>
</organism>
<dbReference type="PROSITE" id="PS50011">
    <property type="entry name" value="PROTEIN_KINASE_DOM"/>
    <property type="match status" value="1"/>
</dbReference>
<accession>A0AAW0G0E5</accession>
<feature type="domain" description="Protein kinase" evidence="5">
    <location>
        <begin position="85"/>
        <end position="383"/>
    </location>
</feature>
<keyword evidence="1" id="KW-0808">Transferase</keyword>
<dbReference type="InterPro" id="IPR001245">
    <property type="entry name" value="Ser-Thr/Tyr_kinase_cat_dom"/>
</dbReference>
<sequence length="430" mass="49289">MNTPATHSTFADIVSPKSQAALIKYINGDAFLEDVTLEENEIHPVMRSLQAIENNPWYNHMREHDGDTQEDKDKNRLLPLIEKLSEQLDEIPQSLYLHVDSINNDHIPERSGQYTQTHQRTLNGRVVAAKVIRCFQDMKEQIREWDGQELAREVLKWRGLKHANILEVLGIDATHFLFRPCVVLPWVENGNVREYMKKLNPPVDRDQKNAWLSQTASGLDYLHKQNIVHGNVRGSNIMINENGVAQLTDLRLFVFSTESLTKKPGKWAQNNTESMPEQWMAPEVLHGIGRSTKSDVYSFGMLCCKIYTEEDPMKAHEWIYRVYLGAAISEPGKRPTRPLLPTPMEDNLFCLVEQCWNEKPEERPTMSALVQYAEMSKVRHQFLNLILLSIVHKQRETKQSMSAQSTCGSGSKVVELDSQDEHAVYEVISG</sequence>
<reference evidence="6 7" key="1">
    <citation type="submission" date="2022-09" db="EMBL/GenBank/DDBJ databases">
        <authorList>
            <person name="Palmer J.M."/>
        </authorList>
    </citation>
    <scope>NUCLEOTIDE SEQUENCE [LARGE SCALE GENOMIC DNA]</scope>
    <source>
        <strain evidence="6 7">DSM 7382</strain>
    </source>
</reference>
<dbReference type="Gene3D" id="1.10.510.10">
    <property type="entry name" value="Transferase(Phosphotransferase) domain 1"/>
    <property type="match status" value="1"/>
</dbReference>
<dbReference type="SUPFAM" id="SSF56112">
    <property type="entry name" value="Protein kinase-like (PK-like)"/>
    <property type="match status" value="1"/>
</dbReference>
<evidence type="ECO:0000256" key="4">
    <source>
        <dbReference type="ARBA" id="ARBA00022840"/>
    </source>
</evidence>
<protein>
    <recommendedName>
        <fullName evidence="5">Protein kinase domain-containing protein</fullName>
    </recommendedName>
</protein>